<dbReference type="EMBL" id="CP096659">
    <property type="protein sequence ID" value="UPV74440.1"/>
    <property type="molecule type" value="Genomic_DNA"/>
</dbReference>
<keyword evidence="2" id="KW-0472">Membrane</keyword>
<dbReference type="Pfam" id="PF26262">
    <property type="entry name" value="DUF8066"/>
    <property type="match status" value="1"/>
</dbReference>
<evidence type="ECO:0000313" key="3">
    <source>
        <dbReference type="EMBL" id="UPV74440.1"/>
    </source>
</evidence>
<reference evidence="3 4" key="1">
    <citation type="submission" date="2022-04" db="EMBL/GenBank/DDBJ databases">
        <title>Diverse halophilic archaea isolated from saline environments.</title>
        <authorList>
            <person name="Cui H.-L."/>
        </authorList>
    </citation>
    <scope>NUCLEOTIDE SEQUENCE [LARGE SCALE GENOMIC DNA]</scope>
    <source>
        <strain evidence="3 4">XZYJT49</strain>
    </source>
</reference>
<organism evidence="3 4">
    <name type="scientific">Halorussus limi</name>
    <dbReference type="NCBI Taxonomy" id="2938695"/>
    <lineage>
        <taxon>Archaea</taxon>
        <taxon>Methanobacteriati</taxon>
        <taxon>Methanobacteriota</taxon>
        <taxon>Stenosarchaea group</taxon>
        <taxon>Halobacteria</taxon>
        <taxon>Halobacteriales</taxon>
        <taxon>Haladaptataceae</taxon>
        <taxon>Halorussus</taxon>
    </lineage>
</organism>
<dbReference type="KEGG" id="halx:M0R89_18150"/>
<keyword evidence="2" id="KW-1133">Transmembrane helix</keyword>
<gene>
    <name evidence="3" type="ORF">M0R89_18150</name>
</gene>
<feature type="region of interest" description="Disordered" evidence="1">
    <location>
        <begin position="76"/>
        <end position="100"/>
    </location>
</feature>
<dbReference type="RefSeq" id="WP_248650485.1">
    <property type="nucleotide sequence ID" value="NZ_CP096659.1"/>
</dbReference>
<evidence type="ECO:0000256" key="1">
    <source>
        <dbReference type="SAM" id="MobiDB-lite"/>
    </source>
</evidence>
<keyword evidence="2" id="KW-0812">Transmembrane</keyword>
<accession>A0A8U0HTV0</accession>
<dbReference type="Proteomes" id="UP000830729">
    <property type="component" value="Chromosome"/>
</dbReference>
<evidence type="ECO:0000313" key="4">
    <source>
        <dbReference type="Proteomes" id="UP000830729"/>
    </source>
</evidence>
<feature type="transmembrane region" description="Helical" evidence="2">
    <location>
        <begin position="39"/>
        <end position="55"/>
    </location>
</feature>
<sequence>MSSQDDSVRVHEPSRVRGALGVLAVLVLLYSVLIATRPLLGVTLVVLLFGAYLAWRTFHLAVQFVAAVERIADAMEGQATDAASRESRARDRERERGREF</sequence>
<protein>
    <submittedName>
        <fullName evidence="3">Uncharacterized protein</fullName>
    </submittedName>
</protein>
<keyword evidence="4" id="KW-1185">Reference proteome</keyword>
<feature type="transmembrane region" description="Helical" evidence="2">
    <location>
        <begin position="16"/>
        <end position="33"/>
    </location>
</feature>
<dbReference type="AlphaFoldDB" id="A0A8U0HTV0"/>
<proteinExistence type="predicted"/>
<dbReference type="GeneID" id="72187163"/>
<evidence type="ECO:0000256" key="2">
    <source>
        <dbReference type="SAM" id="Phobius"/>
    </source>
</evidence>
<name>A0A8U0HTV0_9EURY</name>
<feature type="compositionally biased region" description="Basic and acidic residues" evidence="1">
    <location>
        <begin position="83"/>
        <end position="100"/>
    </location>
</feature>
<dbReference type="InterPro" id="IPR058379">
    <property type="entry name" value="DUF8066"/>
</dbReference>